<dbReference type="RefSeq" id="XP_006968360.1">
    <property type="nucleotide sequence ID" value="XM_006968298.1"/>
</dbReference>
<keyword evidence="3" id="KW-1185">Reference proteome</keyword>
<dbReference type="GeneID" id="18482171"/>
<sequence>MSSTMNHTLLDTASPCELPQSLELSIFTQVIASLLNLIYSDSAGLVWIVSNIMWAVVEHRIALHLTAPLSTWIWEHTSERYEPRTQDLSSPSLGDLGEDIIFYASCCLLHLVLYFDFVKCDTPLGSHPPDAFINCLMLVFIIPHNLYADWPIVSMVFIVSWAHIWSRNIYLAVAGIVFLQVMLFLTFYTYTVLGDCRAILSERVKKSPKMSRILLWFQGPEEKDYEPIYDVLFWIFTSPHNLEVRYQRLYAITFLQKKYLHVRPSPCYGKTRR</sequence>
<keyword evidence="1" id="KW-0472">Membrane</keyword>
<proteinExistence type="predicted"/>
<protein>
    <submittedName>
        <fullName evidence="2">Predicted protein</fullName>
    </submittedName>
</protein>
<feature type="transmembrane region" description="Helical" evidence="1">
    <location>
        <begin position="130"/>
        <end position="148"/>
    </location>
</feature>
<name>G0RST2_HYPJQ</name>
<evidence type="ECO:0000313" key="3">
    <source>
        <dbReference type="Proteomes" id="UP000008984"/>
    </source>
</evidence>
<accession>G0RST2</accession>
<dbReference type="EMBL" id="GL985077">
    <property type="protein sequence ID" value="EGR45736.1"/>
    <property type="molecule type" value="Genomic_DNA"/>
</dbReference>
<dbReference type="Proteomes" id="UP000008984">
    <property type="component" value="Unassembled WGS sequence"/>
</dbReference>
<dbReference type="OrthoDB" id="4896605at2759"/>
<evidence type="ECO:0000256" key="1">
    <source>
        <dbReference type="SAM" id="Phobius"/>
    </source>
</evidence>
<gene>
    <name evidence="2" type="ORF">TRIREDRAFT_110733</name>
</gene>
<evidence type="ECO:0000313" key="2">
    <source>
        <dbReference type="EMBL" id="EGR45736.1"/>
    </source>
</evidence>
<keyword evidence="1" id="KW-0812">Transmembrane</keyword>
<reference evidence="2 3" key="1">
    <citation type="journal article" date="2008" name="Nat. Biotechnol.">
        <title>Genome sequencing and analysis of the biomass-degrading fungus Trichoderma reesei (syn. Hypocrea jecorina).</title>
        <authorList>
            <person name="Martinez D."/>
            <person name="Berka R.M."/>
            <person name="Henrissat B."/>
            <person name="Saloheimo M."/>
            <person name="Arvas M."/>
            <person name="Baker S.E."/>
            <person name="Chapman J."/>
            <person name="Chertkov O."/>
            <person name="Coutinho P.M."/>
            <person name="Cullen D."/>
            <person name="Danchin E.G."/>
            <person name="Grigoriev I.V."/>
            <person name="Harris P."/>
            <person name="Jackson M."/>
            <person name="Kubicek C.P."/>
            <person name="Han C.S."/>
            <person name="Ho I."/>
            <person name="Larrondo L.F."/>
            <person name="de Leon A.L."/>
            <person name="Magnuson J.K."/>
            <person name="Merino S."/>
            <person name="Misra M."/>
            <person name="Nelson B."/>
            <person name="Putnam N."/>
            <person name="Robbertse B."/>
            <person name="Salamov A.A."/>
            <person name="Schmoll M."/>
            <person name="Terry A."/>
            <person name="Thayer N."/>
            <person name="Westerholm-Parvinen A."/>
            <person name="Schoch C.L."/>
            <person name="Yao J."/>
            <person name="Barabote R."/>
            <person name="Nelson M.A."/>
            <person name="Detter C."/>
            <person name="Bruce D."/>
            <person name="Kuske C.R."/>
            <person name="Xie G."/>
            <person name="Richardson P."/>
            <person name="Rokhsar D.S."/>
            <person name="Lucas S.M."/>
            <person name="Rubin E.M."/>
            <person name="Dunn-Coleman N."/>
            <person name="Ward M."/>
            <person name="Brettin T.S."/>
        </authorList>
    </citation>
    <scope>NUCLEOTIDE SEQUENCE [LARGE SCALE GENOMIC DNA]</scope>
    <source>
        <strain evidence="2 3">QM6a</strain>
    </source>
</reference>
<feature type="transmembrane region" description="Helical" evidence="1">
    <location>
        <begin position="168"/>
        <end position="193"/>
    </location>
</feature>
<dbReference type="AlphaFoldDB" id="G0RST2"/>
<keyword evidence="1" id="KW-1133">Transmembrane helix</keyword>
<organism evidence="3">
    <name type="scientific">Hypocrea jecorina (strain QM6a)</name>
    <name type="common">Trichoderma reesei</name>
    <dbReference type="NCBI Taxonomy" id="431241"/>
    <lineage>
        <taxon>Eukaryota</taxon>
        <taxon>Fungi</taxon>
        <taxon>Dikarya</taxon>
        <taxon>Ascomycota</taxon>
        <taxon>Pezizomycotina</taxon>
        <taxon>Sordariomycetes</taxon>
        <taxon>Hypocreomycetidae</taxon>
        <taxon>Hypocreales</taxon>
        <taxon>Hypocreaceae</taxon>
        <taxon>Trichoderma</taxon>
    </lineage>
</organism>
<dbReference type="KEGG" id="tre:TRIREDRAFT_110733"/>
<feature type="transmembrane region" description="Helical" evidence="1">
    <location>
        <begin position="100"/>
        <end position="118"/>
    </location>
</feature>
<dbReference type="VEuPathDB" id="FungiDB:TRIREDRAFT_110733"/>
<dbReference type="HOGENOM" id="CLU_1019635_0_0_1"/>